<dbReference type="InterPro" id="IPR010982">
    <property type="entry name" value="Lambda_DNA-bd_dom_sf"/>
</dbReference>
<dbReference type="RefSeq" id="WP_112102226.1">
    <property type="nucleotide sequence ID" value="NZ_QMBP01000058.1"/>
</dbReference>
<proteinExistence type="predicted"/>
<keyword evidence="3" id="KW-1185">Reference proteome</keyword>
<dbReference type="InterPro" id="IPR001584">
    <property type="entry name" value="Integrase_cat-core"/>
</dbReference>
<dbReference type="GO" id="GO:0003677">
    <property type="term" value="F:DNA binding"/>
    <property type="evidence" value="ECO:0007669"/>
    <property type="project" value="InterPro"/>
</dbReference>
<feature type="non-terminal residue" evidence="2">
    <location>
        <position position="262"/>
    </location>
</feature>
<dbReference type="Pfam" id="PF00665">
    <property type="entry name" value="rve"/>
    <property type="match status" value="1"/>
</dbReference>
<evidence type="ECO:0000313" key="3">
    <source>
        <dbReference type="Proteomes" id="UP000251558"/>
    </source>
</evidence>
<evidence type="ECO:0000313" key="2">
    <source>
        <dbReference type="EMBL" id="RAZ81667.1"/>
    </source>
</evidence>
<protein>
    <submittedName>
        <fullName evidence="2">IS481 family transposase</fullName>
    </submittedName>
</protein>
<dbReference type="Gene3D" id="1.10.260.40">
    <property type="entry name" value="lambda repressor-like DNA-binding domains"/>
    <property type="match status" value="1"/>
</dbReference>
<dbReference type="InterPro" id="IPR012337">
    <property type="entry name" value="RNaseH-like_sf"/>
</dbReference>
<name>A0A330HA66_9HYPH</name>
<dbReference type="InterPro" id="IPR036388">
    <property type="entry name" value="WH-like_DNA-bd_sf"/>
</dbReference>
<dbReference type="SUPFAM" id="SSF46689">
    <property type="entry name" value="Homeodomain-like"/>
    <property type="match status" value="1"/>
</dbReference>
<dbReference type="PANTHER" id="PTHR35004">
    <property type="entry name" value="TRANSPOSASE RV3428C-RELATED"/>
    <property type="match status" value="1"/>
</dbReference>
<evidence type="ECO:0000259" key="1">
    <source>
        <dbReference type="PROSITE" id="PS50994"/>
    </source>
</evidence>
<accession>A0A330HA66</accession>
<organism evidence="2 3">
    <name type="scientific">Mesorhizobium hawassense</name>
    <dbReference type="NCBI Taxonomy" id="1209954"/>
    <lineage>
        <taxon>Bacteria</taxon>
        <taxon>Pseudomonadati</taxon>
        <taxon>Pseudomonadota</taxon>
        <taxon>Alphaproteobacteria</taxon>
        <taxon>Hyphomicrobiales</taxon>
        <taxon>Phyllobacteriaceae</taxon>
        <taxon>Mesorhizobium</taxon>
    </lineage>
</organism>
<reference evidence="2 3" key="1">
    <citation type="submission" date="2018-07" db="EMBL/GenBank/DDBJ databases">
        <title>Diversity of Mesorhizobium strains in Brazil.</title>
        <authorList>
            <person name="Helene L.C.F."/>
            <person name="Dall'Agnol R."/>
            <person name="Delamuta J.R.M."/>
            <person name="Hungria M."/>
        </authorList>
    </citation>
    <scope>NUCLEOTIDE SEQUENCE [LARGE SCALE GENOMIC DNA]</scope>
    <source>
        <strain evidence="2 3">AC99b</strain>
    </source>
</reference>
<dbReference type="Proteomes" id="UP000251558">
    <property type="component" value="Unassembled WGS sequence"/>
</dbReference>
<dbReference type="OrthoDB" id="9803878at2"/>
<dbReference type="InterPro" id="IPR036397">
    <property type="entry name" value="RNaseH_sf"/>
</dbReference>
<dbReference type="Pfam" id="PF13011">
    <property type="entry name" value="LZ_Tnp_IS481"/>
    <property type="match status" value="1"/>
</dbReference>
<feature type="domain" description="Integrase catalytic" evidence="1">
    <location>
        <begin position="128"/>
        <end position="262"/>
    </location>
</feature>
<dbReference type="AlphaFoldDB" id="A0A330HA66"/>
<dbReference type="InterPro" id="IPR047656">
    <property type="entry name" value="IS481-like_transpos"/>
</dbReference>
<dbReference type="GO" id="GO:0015074">
    <property type="term" value="P:DNA integration"/>
    <property type="evidence" value="ECO:0007669"/>
    <property type="project" value="InterPro"/>
</dbReference>
<dbReference type="EMBL" id="QMBP01000058">
    <property type="protein sequence ID" value="RAZ81667.1"/>
    <property type="molecule type" value="Genomic_DNA"/>
</dbReference>
<sequence>MNIHKNARLTPLRREEMALAVIEGGFSKAHAARTYGVSAKIVARWVERYKAEGSKGMADRSSRPTVMPGLTEQVVAERIVALRRQRLTGKHIAMEVGVSPATVSRVLKRAGLSRLRDIEPAEPIRRYEREHPGEMIHIDIKKLGRFSQVGHRITSDPQKGKSRSAGWEFVHVCIDDASRIAFSQILPDEKKESAIGFLKAAVAYYASLGVTIARVMTDNGSCYRSKVFAKACRDLGLKHVRTRPYTPKTNGKAERFIQTALR</sequence>
<dbReference type="InterPro" id="IPR009057">
    <property type="entry name" value="Homeodomain-like_sf"/>
</dbReference>
<dbReference type="InterPro" id="IPR024967">
    <property type="entry name" value="DNA-bd_IS481-type"/>
</dbReference>
<comment type="caution">
    <text evidence="2">The sequence shown here is derived from an EMBL/GenBank/DDBJ whole genome shotgun (WGS) entry which is preliminary data.</text>
</comment>
<gene>
    <name evidence="2" type="ORF">DPM33_35635</name>
</gene>
<dbReference type="Gene3D" id="1.10.10.10">
    <property type="entry name" value="Winged helix-like DNA-binding domain superfamily/Winged helix DNA-binding domain"/>
    <property type="match status" value="1"/>
</dbReference>
<dbReference type="PANTHER" id="PTHR35004:SF6">
    <property type="entry name" value="TRANSPOSASE"/>
    <property type="match status" value="1"/>
</dbReference>
<dbReference type="Gene3D" id="3.30.420.10">
    <property type="entry name" value="Ribonuclease H-like superfamily/Ribonuclease H"/>
    <property type="match status" value="1"/>
</dbReference>
<dbReference type="NCBIfam" id="NF033577">
    <property type="entry name" value="transpos_IS481"/>
    <property type="match status" value="1"/>
</dbReference>
<dbReference type="SUPFAM" id="SSF53098">
    <property type="entry name" value="Ribonuclease H-like"/>
    <property type="match status" value="1"/>
</dbReference>
<dbReference type="PROSITE" id="PS50994">
    <property type="entry name" value="INTEGRASE"/>
    <property type="match status" value="1"/>
</dbReference>